<dbReference type="GO" id="GO:0005634">
    <property type="term" value="C:nucleus"/>
    <property type="evidence" value="ECO:0007669"/>
    <property type="project" value="UniProtKB-SubCell"/>
</dbReference>
<organism evidence="12 13">
    <name type="scientific">Aspergillus tamarii</name>
    <dbReference type="NCBI Taxonomy" id="41984"/>
    <lineage>
        <taxon>Eukaryota</taxon>
        <taxon>Fungi</taxon>
        <taxon>Dikarya</taxon>
        <taxon>Ascomycota</taxon>
        <taxon>Pezizomycotina</taxon>
        <taxon>Eurotiomycetes</taxon>
        <taxon>Eurotiomycetidae</taxon>
        <taxon>Eurotiales</taxon>
        <taxon>Aspergillaceae</taxon>
        <taxon>Aspergillus</taxon>
        <taxon>Aspergillus subgen. Circumdati</taxon>
    </lineage>
</organism>
<gene>
    <name evidence="12" type="ORF">BDV40DRAFT_303406</name>
</gene>
<dbReference type="InterPro" id="IPR029063">
    <property type="entry name" value="SAM-dependent_MTases_sf"/>
</dbReference>
<evidence type="ECO:0000313" key="13">
    <source>
        <dbReference type="Proteomes" id="UP000326950"/>
    </source>
</evidence>
<evidence type="ECO:0000256" key="8">
    <source>
        <dbReference type="ARBA" id="ARBA00023242"/>
    </source>
</evidence>
<dbReference type="AlphaFoldDB" id="A0A5N6UKT5"/>
<keyword evidence="4" id="KW-0949">S-adenosyl-L-methionine</keyword>
<evidence type="ECO:0000256" key="1">
    <source>
        <dbReference type="ARBA" id="ARBA00004123"/>
    </source>
</evidence>
<comment type="catalytic activity">
    <reaction evidence="11">
        <text>L-methionyl-[protein] + S-adenosyl-L-methionine = S-methyl-L-methionyl-[protein] + S-adenosyl-L-homocysteine</text>
        <dbReference type="Rhea" id="RHEA:60560"/>
        <dbReference type="Rhea" id="RHEA-COMP:12313"/>
        <dbReference type="Rhea" id="RHEA-COMP:15592"/>
        <dbReference type="ChEBI" id="CHEBI:16044"/>
        <dbReference type="ChEBI" id="CHEBI:57856"/>
        <dbReference type="ChEBI" id="CHEBI:59789"/>
        <dbReference type="ChEBI" id="CHEBI:142742"/>
    </reaction>
    <physiologicalReaction direction="left-to-right" evidence="11">
        <dbReference type="Rhea" id="RHEA:60561"/>
    </physiologicalReaction>
</comment>
<dbReference type="PANTHER" id="PTHR43591:SF30">
    <property type="entry name" value="PROTEIN-METHIONINE METHYLTRANSFERASE LAEA"/>
    <property type="match status" value="1"/>
</dbReference>
<evidence type="ECO:0000256" key="6">
    <source>
        <dbReference type="ARBA" id="ARBA00023015"/>
    </source>
</evidence>
<dbReference type="GO" id="GO:0030435">
    <property type="term" value="P:sporulation resulting in formation of a cellular spore"/>
    <property type="evidence" value="ECO:0007669"/>
    <property type="project" value="UniProtKB-KW"/>
</dbReference>
<dbReference type="Gene3D" id="3.40.50.150">
    <property type="entry name" value="Vaccinia Virus protein VP39"/>
    <property type="match status" value="1"/>
</dbReference>
<evidence type="ECO:0000256" key="10">
    <source>
        <dbReference type="ARBA" id="ARBA00041581"/>
    </source>
</evidence>
<keyword evidence="8" id="KW-0539">Nucleus</keyword>
<comment type="subcellular location">
    <subcellularLocation>
        <location evidence="1">Nucleus</location>
    </subcellularLocation>
</comment>
<dbReference type="CDD" id="cd02440">
    <property type="entry name" value="AdoMet_MTases"/>
    <property type="match status" value="1"/>
</dbReference>
<keyword evidence="5" id="KW-0749">Sporulation</keyword>
<keyword evidence="13" id="KW-1185">Reference proteome</keyword>
<dbReference type="EMBL" id="ML738678">
    <property type="protein sequence ID" value="KAE8159245.1"/>
    <property type="molecule type" value="Genomic_DNA"/>
</dbReference>
<dbReference type="SUPFAM" id="SSF53335">
    <property type="entry name" value="S-adenosyl-L-methionine-dependent methyltransferases"/>
    <property type="match status" value="1"/>
</dbReference>
<dbReference type="Proteomes" id="UP000326950">
    <property type="component" value="Unassembled WGS sequence"/>
</dbReference>
<dbReference type="GO" id="GO:0008168">
    <property type="term" value="F:methyltransferase activity"/>
    <property type="evidence" value="ECO:0007669"/>
    <property type="project" value="UniProtKB-KW"/>
</dbReference>
<dbReference type="PANTHER" id="PTHR43591">
    <property type="entry name" value="METHYLTRANSFERASE"/>
    <property type="match status" value="1"/>
</dbReference>
<evidence type="ECO:0000256" key="2">
    <source>
        <dbReference type="ARBA" id="ARBA00022603"/>
    </source>
</evidence>
<comment type="similarity">
    <text evidence="9">Belongs to the methyltransferase superfamily. LaeA methyltransferase family.</text>
</comment>
<evidence type="ECO:0000256" key="11">
    <source>
        <dbReference type="ARBA" id="ARBA00047870"/>
    </source>
</evidence>
<evidence type="ECO:0000256" key="5">
    <source>
        <dbReference type="ARBA" id="ARBA00022969"/>
    </source>
</evidence>
<evidence type="ECO:0000256" key="9">
    <source>
        <dbReference type="ARBA" id="ARBA00038158"/>
    </source>
</evidence>
<evidence type="ECO:0000256" key="7">
    <source>
        <dbReference type="ARBA" id="ARBA00023163"/>
    </source>
</evidence>
<dbReference type="OrthoDB" id="2013972at2759"/>
<keyword evidence="3 12" id="KW-0808">Transferase</keyword>
<keyword evidence="7" id="KW-0804">Transcription</keyword>
<dbReference type="GO" id="GO:0032259">
    <property type="term" value="P:methylation"/>
    <property type="evidence" value="ECO:0007669"/>
    <property type="project" value="UniProtKB-KW"/>
</dbReference>
<dbReference type="Pfam" id="PF13489">
    <property type="entry name" value="Methyltransf_23"/>
    <property type="match status" value="1"/>
</dbReference>
<keyword evidence="2 12" id="KW-0489">Methyltransferase</keyword>
<accession>A0A5N6UKT5</accession>
<keyword evidence="6" id="KW-0805">Transcription regulation</keyword>
<name>A0A5N6UKT5_ASPTM</name>
<protein>
    <recommendedName>
        <fullName evidence="10">Velvet complex subunit laeA</fullName>
    </recommendedName>
</protein>
<reference evidence="12 13" key="1">
    <citation type="submission" date="2019-04" db="EMBL/GenBank/DDBJ databases">
        <title>Friends and foes A comparative genomics study of 23 Aspergillus species from section Flavi.</title>
        <authorList>
            <consortium name="DOE Joint Genome Institute"/>
            <person name="Kjaerbolling I."/>
            <person name="Vesth T."/>
            <person name="Frisvad J.C."/>
            <person name="Nybo J.L."/>
            <person name="Theobald S."/>
            <person name="Kildgaard S."/>
            <person name="Isbrandt T."/>
            <person name="Kuo A."/>
            <person name="Sato A."/>
            <person name="Lyhne E.K."/>
            <person name="Kogle M.E."/>
            <person name="Wiebenga A."/>
            <person name="Kun R.S."/>
            <person name="Lubbers R.J."/>
            <person name="Makela M.R."/>
            <person name="Barry K."/>
            <person name="Chovatia M."/>
            <person name="Clum A."/>
            <person name="Daum C."/>
            <person name="Haridas S."/>
            <person name="He G."/>
            <person name="LaButti K."/>
            <person name="Lipzen A."/>
            <person name="Mondo S."/>
            <person name="Riley R."/>
            <person name="Salamov A."/>
            <person name="Simmons B.A."/>
            <person name="Magnuson J.K."/>
            <person name="Henrissat B."/>
            <person name="Mortensen U.H."/>
            <person name="Larsen T.O."/>
            <person name="Devries R.P."/>
            <person name="Grigoriev I.V."/>
            <person name="Machida M."/>
            <person name="Baker S.E."/>
            <person name="Andersen M.R."/>
        </authorList>
    </citation>
    <scope>NUCLEOTIDE SEQUENCE [LARGE SCALE GENOMIC DNA]</scope>
    <source>
        <strain evidence="12 13">CBS 117626</strain>
    </source>
</reference>
<proteinExistence type="inferred from homology"/>
<evidence type="ECO:0000313" key="12">
    <source>
        <dbReference type="EMBL" id="KAE8159245.1"/>
    </source>
</evidence>
<evidence type="ECO:0000256" key="4">
    <source>
        <dbReference type="ARBA" id="ARBA00022691"/>
    </source>
</evidence>
<evidence type="ECO:0000256" key="3">
    <source>
        <dbReference type="ARBA" id="ARBA00022679"/>
    </source>
</evidence>
<sequence>MEEGKRTPGLHSENLRIYHGYRKGAYMFPCDEQEQDRLDFLHKALSLAMRSNVQIHVPYPVNGRFLDLGCGTGLWAIDMAERNPGASVVGVDLSPIQPRNHPRNCHFYTPFDFEGSWNLGEDSWDMIHLRMGSGSVVSWQSLYHKVLAHLRHGAWFEQVEIDFEPRCVYHQQRWPALQYWYQNLKLATEQHMRPLAHQYEETLYQLRKAGFTEISHHQIALPLGPWHKNDQEKLVGRWYGLAFSESIEPLSLAPFSRVLGWSPNRIYDLNFNAKSEVLNGRSRGFHILNIYQARRPIF</sequence>